<dbReference type="HOGENOM" id="CLU_1858420_0_0_1"/>
<dbReference type="EnsemblPlants" id="OMERI11G16120.1">
    <property type="protein sequence ID" value="OMERI11G16120.1"/>
    <property type="gene ID" value="OMERI11G16120"/>
</dbReference>
<keyword evidence="3" id="KW-1185">Reference proteome</keyword>
<feature type="compositionally biased region" description="Basic and acidic residues" evidence="1">
    <location>
        <begin position="93"/>
        <end position="104"/>
    </location>
</feature>
<evidence type="ECO:0000313" key="3">
    <source>
        <dbReference type="Proteomes" id="UP000008021"/>
    </source>
</evidence>
<evidence type="ECO:0000313" key="2">
    <source>
        <dbReference type="EnsemblPlants" id="OMERI11G16120.1"/>
    </source>
</evidence>
<proteinExistence type="predicted"/>
<feature type="region of interest" description="Disordered" evidence="1">
    <location>
        <begin position="84"/>
        <end position="104"/>
    </location>
</feature>
<dbReference type="Gramene" id="OMERI11G16120.1">
    <property type="protein sequence ID" value="OMERI11G16120.1"/>
    <property type="gene ID" value="OMERI11G16120"/>
</dbReference>
<protein>
    <submittedName>
        <fullName evidence="2">Uncharacterized protein</fullName>
    </submittedName>
</protein>
<reference evidence="2" key="1">
    <citation type="submission" date="2015-04" db="UniProtKB">
        <authorList>
            <consortium name="EnsemblPlants"/>
        </authorList>
    </citation>
    <scope>IDENTIFICATION</scope>
</reference>
<sequence>MYSRSNPPSIKVRSTAFPAANRRGVSFIPSIASHPRRTAALLCLGVPAPSARRDNGAFRRACNGRLALPRLLRPFFKSIGDGTAWRRASRSTHASDRSRDDRSRRFFIQAQPSSRSIRCTSQRASSLGRFQATVPAAN</sequence>
<name>A0A0E0F7L5_9ORYZ</name>
<dbReference type="AlphaFoldDB" id="A0A0E0F7L5"/>
<reference evidence="2" key="2">
    <citation type="submission" date="2018-05" db="EMBL/GenBank/DDBJ databases">
        <title>OmerRS3 (Oryza meridionalis Reference Sequence Version 3).</title>
        <authorList>
            <person name="Zhang J."/>
            <person name="Kudrna D."/>
            <person name="Lee S."/>
            <person name="Talag J."/>
            <person name="Welchert J."/>
            <person name="Wing R.A."/>
        </authorList>
    </citation>
    <scope>NUCLEOTIDE SEQUENCE [LARGE SCALE GENOMIC DNA]</scope>
    <source>
        <strain evidence="2">cv. OR44</strain>
    </source>
</reference>
<dbReference type="Proteomes" id="UP000008021">
    <property type="component" value="Chromosome 11"/>
</dbReference>
<evidence type="ECO:0000256" key="1">
    <source>
        <dbReference type="SAM" id="MobiDB-lite"/>
    </source>
</evidence>
<organism evidence="2">
    <name type="scientific">Oryza meridionalis</name>
    <dbReference type="NCBI Taxonomy" id="40149"/>
    <lineage>
        <taxon>Eukaryota</taxon>
        <taxon>Viridiplantae</taxon>
        <taxon>Streptophyta</taxon>
        <taxon>Embryophyta</taxon>
        <taxon>Tracheophyta</taxon>
        <taxon>Spermatophyta</taxon>
        <taxon>Magnoliopsida</taxon>
        <taxon>Liliopsida</taxon>
        <taxon>Poales</taxon>
        <taxon>Poaceae</taxon>
        <taxon>BOP clade</taxon>
        <taxon>Oryzoideae</taxon>
        <taxon>Oryzeae</taxon>
        <taxon>Oryzinae</taxon>
        <taxon>Oryza</taxon>
    </lineage>
</organism>
<accession>A0A0E0F7L5</accession>